<dbReference type="InterPro" id="IPR036305">
    <property type="entry name" value="RGS_sf"/>
</dbReference>
<dbReference type="Proteomes" id="UP001303046">
    <property type="component" value="Unassembled WGS sequence"/>
</dbReference>
<feature type="compositionally biased region" description="Polar residues" evidence="1">
    <location>
        <begin position="915"/>
        <end position="932"/>
    </location>
</feature>
<sequence length="963" mass="106839">MSHMGWSFGHRHDYIELVGPEKKSSRRASMDVELLRTPNFPSPPSISLPPLSNFRANRLTRQKRSTNLRAFKRHLDPFFEDTESFYDTSGSWDKLDVDFDHKHSAVNRIDGEGQKAIKGSDSILIDRSQTKFTIDHQCRSDCRCECSTPSSSSQPTEVDVGIRHRRCTSLKQGPRNALRPQLSLPLRLSNVTNGADKELAGAVGGGSVRRKSRTCRDEETLSTLLTSSEGGDQLAAGSEQRPPAGSAAGSSECVPDFGALSDGLILPETNASRDMKIFKRVLRDPKLRQPFQLFLEQQFCAENLNFYVAVERFRDMQFNDESKASERASFARHIYERHFAANSTEPVNVDNSTSKRIRETMQAGKYPRNTFDLAQYQIFHLLKYDCWPRFLRAGGVQPEFSDEELAEEDERQHRLDIGEDLPEGHGTRATSESERQPSTSLSTLCSERKKFTDKEKLRSLLWHGFDRFSRKLRREPAARSSTDADSPVAPRFHHQSVHRTSSSRAADEPRRSYSSEENDMTMQSSSTSAQRPVGSVGSKRRHMFATAGKQFSMPAEMSIAPSPPRHPPPPRVEPKHCRLMTGDTCSTELVELNDPTISVRQWTQCTAAMLGMDKNACEAVDAETCNTIDPARQAIDALQSRSVRIVPVVTFAVEILPPNYSFKNPSSTPTKIIMVRARQSLSAGGVLRPLLSKYSIDYNTVTVVFSGTLETIRNSVSIGNIGTRSLTVMSQSQYNERTHGGKKDVPTPKDPIATSPNLAAEHNLQFHQHGDISYCELPSEADRLKHAQKEHSISLMKFVRKASAAVTNKEEPVRTIGQRIPSRRKSVGQGTSAGVYCGEETPTEPPKEPIRKRLSLFKNKSKDSPHDRPSTSADRGSTSESPRIQTRESSASTPLRQSTAVASPPSPALSAVSPTGTSSKAPASPRTSNGDTPRTPAIFSSKVCSEGEEVMSNERGWQTAAYV</sequence>
<feature type="compositionally biased region" description="Basic and acidic residues" evidence="1">
    <location>
        <begin position="410"/>
        <end position="435"/>
    </location>
</feature>
<name>A0ABR1EEK9_NECAM</name>
<dbReference type="SUPFAM" id="SSF48097">
    <property type="entry name" value="Regulator of G-protein signaling, RGS"/>
    <property type="match status" value="1"/>
</dbReference>
<dbReference type="PROSITE" id="PS50132">
    <property type="entry name" value="RGS"/>
    <property type="match status" value="1"/>
</dbReference>
<evidence type="ECO:0000259" key="2">
    <source>
        <dbReference type="PROSITE" id="PS50132"/>
    </source>
</evidence>
<feature type="region of interest" description="Disordered" evidence="1">
    <location>
        <begin position="226"/>
        <end position="252"/>
    </location>
</feature>
<dbReference type="Pfam" id="PF00615">
    <property type="entry name" value="RGS"/>
    <property type="match status" value="1"/>
</dbReference>
<dbReference type="PRINTS" id="PR01301">
    <property type="entry name" value="RGSPROTEIN"/>
</dbReference>
<evidence type="ECO:0000313" key="4">
    <source>
        <dbReference type="Proteomes" id="UP001303046"/>
    </source>
</evidence>
<dbReference type="PANTHER" id="PTHR45945">
    <property type="entry name" value="REGULATOR OF G-PROTEIN SIGNALING LOCO"/>
    <property type="match status" value="1"/>
</dbReference>
<organism evidence="3 4">
    <name type="scientific">Necator americanus</name>
    <name type="common">Human hookworm</name>
    <dbReference type="NCBI Taxonomy" id="51031"/>
    <lineage>
        <taxon>Eukaryota</taxon>
        <taxon>Metazoa</taxon>
        <taxon>Ecdysozoa</taxon>
        <taxon>Nematoda</taxon>
        <taxon>Chromadorea</taxon>
        <taxon>Rhabditida</taxon>
        <taxon>Rhabditina</taxon>
        <taxon>Rhabditomorpha</taxon>
        <taxon>Strongyloidea</taxon>
        <taxon>Ancylostomatidae</taxon>
        <taxon>Bunostominae</taxon>
        <taxon>Necator</taxon>
    </lineage>
</organism>
<proteinExistence type="predicted"/>
<dbReference type="InterPro" id="IPR044926">
    <property type="entry name" value="RGS_subdomain_2"/>
</dbReference>
<feature type="region of interest" description="Disordered" evidence="1">
    <location>
        <begin position="472"/>
        <end position="538"/>
    </location>
</feature>
<dbReference type="SMART" id="SM00315">
    <property type="entry name" value="RGS"/>
    <property type="match status" value="1"/>
</dbReference>
<accession>A0ABR1EEK9</accession>
<feature type="region of interest" description="Disordered" evidence="1">
    <location>
        <begin position="810"/>
        <end position="963"/>
    </location>
</feature>
<feature type="compositionally biased region" description="Polar residues" evidence="1">
    <location>
        <begin position="436"/>
        <end position="445"/>
    </location>
</feature>
<keyword evidence="4" id="KW-1185">Reference proteome</keyword>
<dbReference type="EMBL" id="JAVFWL010000006">
    <property type="protein sequence ID" value="KAK6760381.1"/>
    <property type="molecule type" value="Genomic_DNA"/>
</dbReference>
<evidence type="ECO:0000256" key="1">
    <source>
        <dbReference type="SAM" id="MobiDB-lite"/>
    </source>
</evidence>
<feature type="compositionally biased region" description="Polar residues" evidence="1">
    <location>
        <begin position="870"/>
        <end position="899"/>
    </location>
</feature>
<feature type="domain" description="RGS" evidence="2">
    <location>
        <begin position="277"/>
        <end position="393"/>
    </location>
</feature>
<feature type="region of interest" description="Disordered" evidence="1">
    <location>
        <begin position="401"/>
        <end position="447"/>
    </location>
</feature>
<evidence type="ECO:0000313" key="3">
    <source>
        <dbReference type="EMBL" id="KAK6760381.1"/>
    </source>
</evidence>
<feature type="compositionally biased region" description="Polar residues" evidence="1">
    <location>
        <begin position="520"/>
        <end position="530"/>
    </location>
</feature>
<comment type="caution">
    <text evidence="3">The sequence shown here is derived from an EMBL/GenBank/DDBJ whole genome shotgun (WGS) entry which is preliminary data.</text>
</comment>
<protein>
    <recommendedName>
        <fullName evidence="2">RGS domain-containing protein</fullName>
    </recommendedName>
</protein>
<dbReference type="InterPro" id="IPR046995">
    <property type="entry name" value="RGS10/12/14-like"/>
</dbReference>
<reference evidence="3 4" key="1">
    <citation type="submission" date="2023-08" db="EMBL/GenBank/DDBJ databases">
        <title>A Necator americanus chromosomal reference genome.</title>
        <authorList>
            <person name="Ilik V."/>
            <person name="Petrzelkova K.J."/>
            <person name="Pardy F."/>
            <person name="Fuh T."/>
            <person name="Niatou-Singa F.S."/>
            <person name="Gouil Q."/>
            <person name="Baker L."/>
            <person name="Ritchie M.E."/>
            <person name="Jex A.R."/>
            <person name="Gazzola D."/>
            <person name="Li H."/>
            <person name="Toshio Fujiwara R."/>
            <person name="Zhan B."/>
            <person name="Aroian R.V."/>
            <person name="Pafco B."/>
            <person name="Schwarz E.M."/>
        </authorList>
    </citation>
    <scope>NUCLEOTIDE SEQUENCE [LARGE SCALE GENOMIC DNA]</scope>
    <source>
        <strain evidence="3 4">Aroian</strain>
        <tissue evidence="3">Whole animal</tissue>
    </source>
</reference>
<feature type="compositionally biased region" description="Basic and acidic residues" evidence="1">
    <location>
        <begin position="505"/>
        <end position="514"/>
    </location>
</feature>
<gene>
    <name evidence="3" type="primary">Necator_chrX.g21900</name>
    <name evidence="3" type="ORF">RB195_021739</name>
</gene>
<dbReference type="PANTHER" id="PTHR45945:SF3">
    <property type="entry name" value="REGULATOR OF G-PROTEIN SIGNALING LOCO"/>
    <property type="match status" value="1"/>
</dbReference>
<feature type="compositionally biased region" description="Low complexity" evidence="1">
    <location>
        <begin position="900"/>
        <end position="914"/>
    </location>
</feature>
<dbReference type="InterPro" id="IPR016137">
    <property type="entry name" value="RGS"/>
</dbReference>
<feature type="compositionally biased region" description="Basic and acidic residues" evidence="1">
    <location>
        <begin position="860"/>
        <end position="869"/>
    </location>
</feature>
<dbReference type="Gene3D" id="1.10.167.10">
    <property type="entry name" value="Regulator of G-protein Signalling 4, domain 2"/>
    <property type="match status" value="1"/>
</dbReference>